<sequence>MTLLKTIQNFPLGYSEVQYKNAKYGVIKREFNQGKSYKIYASELGGNNFISLNYYCTSQQELLKPCEMPTEKVIHFLKHCKMI</sequence>
<evidence type="ECO:0008006" key="3">
    <source>
        <dbReference type="Google" id="ProtNLM"/>
    </source>
</evidence>
<dbReference type="OrthoDB" id="1189996at2"/>
<dbReference type="STRING" id="391587.KAOT1_14337"/>
<name>A9DKU4_9FLAO</name>
<keyword evidence="2" id="KW-1185">Reference proteome</keyword>
<gene>
    <name evidence="1" type="ORF">KAOT1_14337</name>
</gene>
<organism evidence="1 2">
    <name type="scientific">Kordia algicida OT-1</name>
    <dbReference type="NCBI Taxonomy" id="391587"/>
    <lineage>
        <taxon>Bacteria</taxon>
        <taxon>Pseudomonadati</taxon>
        <taxon>Bacteroidota</taxon>
        <taxon>Flavobacteriia</taxon>
        <taxon>Flavobacteriales</taxon>
        <taxon>Flavobacteriaceae</taxon>
        <taxon>Kordia</taxon>
    </lineage>
</organism>
<proteinExistence type="predicted"/>
<dbReference type="HOGENOM" id="CLU_177027_0_0_10"/>
<dbReference type="RefSeq" id="WP_007095416.1">
    <property type="nucleotide sequence ID" value="NZ_CP142125.1"/>
</dbReference>
<reference evidence="1 2" key="1">
    <citation type="journal article" date="2011" name="J. Bacteriol.">
        <title>Genome sequence of the algicidal bacterium Kordia algicida OT-1.</title>
        <authorList>
            <person name="Lee H.S."/>
            <person name="Kang S.G."/>
            <person name="Kwon K.K."/>
            <person name="Lee J.H."/>
            <person name="Kim S.J."/>
        </authorList>
    </citation>
    <scope>NUCLEOTIDE SEQUENCE [LARGE SCALE GENOMIC DNA]</scope>
    <source>
        <strain evidence="1 2">OT-1</strain>
    </source>
</reference>
<dbReference type="EMBL" id="ABIB01000001">
    <property type="protein sequence ID" value="EDP98403.1"/>
    <property type="molecule type" value="Genomic_DNA"/>
</dbReference>
<dbReference type="AlphaFoldDB" id="A9DKU4"/>
<evidence type="ECO:0000313" key="1">
    <source>
        <dbReference type="EMBL" id="EDP98403.1"/>
    </source>
</evidence>
<dbReference type="Proteomes" id="UP000002945">
    <property type="component" value="Unassembled WGS sequence"/>
</dbReference>
<comment type="caution">
    <text evidence="1">The sequence shown here is derived from an EMBL/GenBank/DDBJ whole genome shotgun (WGS) entry which is preliminary data.</text>
</comment>
<dbReference type="eggNOG" id="COG0225">
    <property type="taxonomic scope" value="Bacteria"/>
</dbReference>
<accession>A9DKU4</accession>
<evidence type="ECO:0000313" key="2">
    <source>
        <dbReference type="Proteomes" id="UP000002945"/>
    </source>
</evidence>
<protein>
    <recommendedName>
        <fullName evidence="3">Peptide methionine sulfoxide reductase</fullName>
    </recommendedName>
</protein>